<feature type="domain" description="MotA/TolQ/ExbB proton channel" evidence="8">
    <location>
        <begin position="98"/>
        <end position="164"/>
    </location>
</feature>
<evidence type="ECO:0000256" key="1">
    <source>
        <dbReference type="ARBA" id="ARBA00004651"/>
    </source>
</evidence>
<dbReference type="Proteomes" id="UP001501757">
    <property type="component" value="Unassembled WGS sequence"/>
</dbReference>
<evidence type="ECO:0000313" key="9">
    <source>
        <dbReference type="EMBL" id="GAA0370918.1"/>
    </source>
</evidence>
<dbReference type="Pfam" id="PF01618">
    <property type="entry name" value="MotA_ExbB"/>
    <property type="match status" value="1"/>
</dbReference>
<reference evidence="9 10" key="1">
    <citation type="journal article" date="2019" name="Int. J. Syst. Evol. Microbiol.">
        <title>The Global Catalogue of Microorganisms (GCM) 10K type strain sequencing project: providing services to taxonomists for standard genome sequencing and annotation.</title>
        <authorList>
            <consortium name="The Broad Institute Genomics Platform"/>
            <consortium name="The Broad Institute Genome Sequencing Center for Infectious Disease"/>
            <person name="Wu L."/>
            <person name="Ma J."/>
        </authorList>
    </citation>
    <scope>NUCLEOTIDE SEQUENCE [LARGE SCALE GENOMIC DNA]</scope>
    <source>
        <strain evidence="9 10">JCM 13378</strain>
    </source>
</reference>
<evidence type="ECO:0000256" key="7">
    <source>
        <dbReference type="SAM" id="Phobius"/>
    </source>
</evidence>
<keyword evidence="3 7" id="KW-0812">Transmembrane</keyword>
<evidence type="ECO:0000256" key="4">
    <source>
        <dbReference type="ARBA" id="ARBA00022989"/>
    </source>
</evidence>
<keyword evidence="6" id="KW-0653">Protein transport</keyword>
<keyword evidence="2" id="KW-1003">Cell membrane</keyword>
<protein>
    <submittedName>
        <fullName evidence="9">MotA/TolQ/ExbB proton channel family protein</fullName>
    </submittedName>
</protein>
<sequence length="194" mass="21601">MIKQLEELMYQLSDLFMAPVLVLLILLFAYSLFALGALLMQWQQRRRQRRGYINALQNNLNTSGPLHGYPLLCLRLAQPQVSRDELDVAAFNLLENARMVSRLAPMLGLVATMVPMGPALKSLANGNIQGISENLIVAFSAVIFGLVTASVTFWIASVRKRWLASELVALAPFIREQSAYDTSIRKEVEHDAAA</sequence>
<comment type="subcellular location">
    <subcellularLocation>
        <location evidence="1">Cell membrane</location>
        <topology evidence="1">Multi-pass membrane protein</topology>
    </subcellularLocation>
    <subcellularLocation>
        <location evidence="6">Membrane</location>
        <topology evidence="6">Multi-pass membrane protein</topology>
    </subcellularLocation>
</comment>
<keyword evidence="6" id="KW-0813">Transport</keyword>
<evidence type="ECO:0000256" key="5">
    <source>
        <dbReference type="ARBA" id="ARBA00023136"/>
    </source>
</evidence>
<name>A0ABN0XRH6_9ALTE</name>
<evidence type="ECO:0000256" key="2">
    <source>
        <dbReference type="ARBA" id="ARBA00022475"/>
    </source>
</evidence>
<evidence type="ECO:0000259" key="8">
    <source>
        <dbReference type="Pfam" id="PF01618"/>
    </source>
</evidence>
<comment type="caution">
    <text evidence="9">The sequence shown here is derived from an EMBL/GenBank/DDBJ whole genome shotgun (WGS) entry which is preliminary data.</text>
</comment>
<evidence type="ECO:0000313" key="10">
    <source>
        <dbReference type="Proteomes" id="UP001501757"/>
    </source>
</evidence>
<dbReference type="InterPro" id="IPR002898">
    <property type="entry name" value="MotA_ExbB_proton_chnl"/>
</dbReference>
<keyword evidence="10" id="KW-1185">Reference proteome</keyword>
<comment type="similarity">
    <text evidence="6">Belongs to the exbB/tolQ family.</text>
</comment>
<proteinExistence type="inferred from homology"/>
<keyword evidence="5 7" id="KW-0472">Membrane</keyword>
<evidence type="ECO:0000256" key="3">
    <source>
        <dbReference type="ARBA" id="ARBA00022692"/>
    </source>
</evidence>
<dbReference type="RefSeq" id="WP_343847168.1">
    <property type="nucleotide sequence ID" value="NZ_BAAAEI010000024.1"/>
</dbReference>
<feature type="transmembrane region" description="Helical" evidence="7">
    <location>
        <begin position="15"/>
        <end position="40"/>
    </location>
</feature>
<organism evidence="9 10">
    <name type="scientific">Bowmanella denitrificans</name>
    <dbReference type="NCBI Taxonomy" id="366582"/>
    <lineage>
        <taxon>Bacteria</taxon>
        <taxon>Pseudomonadati</taxon>
        <taxon>Pseudomonadota</taxon>
        <taxon>Gammaproteobacteria</taxon>
        <taxon>Alteromonadales</taxon>
        <taxon>Alteromonadaceae</taxon>
        <taxon>Bowmanella</taxon>
    </lineage>
</organism>
<keyword evidence="4 7" id="KW-1133">Transmembrane helix</keyword>
<accession>A0ABN0XRH6</accession>
<dbReference type="EMBL" id="BAAAEI010000024">
    <property type="protein sequence ID" value="GAA0370918.1"/>
    <property type="molecule type" value="Genomic_DNA"/>
</dbReference>
<gene>
    <name evidence="9" type="ORF">GCM10009092_39040</name>
</gene>
<evidence type="ECO:0000256" key="6">
    <source>
        <dbReference type="RuleBase" id="RU004057"/>
    </source>
</evidence>
<feature type="transmembrane region" description="Helical" evidence="7">
    <location>
        <begin position="103"/>
        <end position="123"/>
    </location>
</feature>
<feature type="transmembrane region" description="Helical" evidence="7">
    <location>
        <begin position="135"/>
        <end position="156"/>
    </location>
</feature>